<comment type="caution">
    <text evidence="2">The sequence shown here is derived from an EMBL/GenBank/DDBJ whole genome shotgun (WGS) entry which is preliminary data.</text>
</comment>
<sequence length="77" mass="9050">MSLFLYALSLVKKNDEGLLQSKQQNYINTKNMNMILTFFAFFFVFVWSRKKFGSISLAWRNKKGQTVPLQMVGRVCF</sequence>
<dbReference type="EMBL" id="MCGE01000013">
    <property type="protein sequence ID" value="ORZ15300.1"/>
    <property type="molecule type" value="Genomic_DNA"/>
</dbReference>
<dbReference type="Proteomes" id="UP000193560">
    <property type="component" value="Unassembled WGS sequence"/>
</dbReference>
<keyword evidence="1" id="KW-0812">Transmembrane</keyword>
<reference evidence="2 3" key="1">
    <citation type="submission" date="2016-07" db="EMBL/GenBank/DDBJ databases">
        <title>Pervasive Adenine N6-methylation of Active Genes in Fungi.</title>
        <authorList>
            <consortium name="DOE Joint Genome Institute"/>
            <person name="Mondo S.J."/>
            <person name="Dannebaum R.O."/>
            <person name="Kuo R.C."/>
            <person name="Labutti K."/>
            <person name="Haridas S."/>
            <person name="Kuo A."/>
            <person name="Salamov A."/>
            <person name="Ahrendt S.R."/>
            <person name="Lipzen A."/>
            <person name="Sullivan W."/>
            <person name="Andreopoulos W.B."/>
            <person name="Clum A."/>
            <person name="Lindquist E."/>
            <person name="Daum C."/>
            <person name="Ramamoorthy G.K."/>
            <person name="Gryganskyi A."/>
            <person name="Culley D."/>
            <person name="Magnuson J.K."/>
            <person name="James T.Y."/>
            <person name="O'Malley M.A."/>
            <person name="Stajich J.E."/>
            <person name="Spatafora J.W."/>
            <person name="Visel A."/>
            <person name="Grigoriev I.V."/>
        </authorList>
    </citation>
    <scope>NUCLEOTIDE SEQUENCE [LARGE SCALE GENOMIC DNA]</scope>
    <source>
        <strain evidence="2 3">NRRL 1336</strain>
    </source>
</reference>
<gene>
    <name evidence="2" type="ORF">BCR42DRAFT_416825</name>
</gene>
<organism evidence="2 3">
    <name type="scientific">Absidia repens</name>
    <dbReference type="NCBI Taxonomy" id="90262"/>
    <lineage>
        <taxon>Eukaryota</taxon>
        <taxon>Fungi</taxon>
        <taxon>Fungi incertae sedis</taxon>
        <taxon>Mucoromycota</taxon>
        <taxon>Mucoromycotina</taxon>
        <taxon>Mucoromycetes</taxon>
        <taxon>Mucorales</taxon>
        <taxon>Cunninghamellaceae</taxon>
        <taxon>Absidia</taxon>
    </lineage>
</organism>
<proteinExistence type="predicted"/>
<keyword evidence="3" id="KW-1185">Reference proteome</keyword>
<feature type="transmembrane region" description="Helical" evidence="1">
    <location>
        <begin position="31"/>
        <end position="48"/>
    </location>
</feature>
<accession>A0A1X2IF12</accession>
<name>A0A1X2IF12_9FUNG</name>
<evidence type="ECO:0000313" key="3">
    <source>
        <dbReference type="Proteomes" id="UP000193560"/>
    </source>
</evidence>
<keyword evidence="1" id="KW-0472">Membrane</keyword>
<evidence type="ECO:0000256" key="1">
    <source>
        <dbReference type="SAM" id="Phobius"/>
    </source>
</evidence>
<evidence type="ECO:0000313" key="2">
    <source>
        <dbReference type="EMBL" id="ORZ15300.1"/>
    </source>
</evidence>
<keyword evidence="1" id="KW-1133">Transmembrane helix</keyword>
<dbReference type="AlphaFoldDB" id="A0A1X2IF12"/>
<protein>
    <submittedName>
        <fullName evidence="2">Uncharacterized protein</fullName>
    </submittedName>
</protein>